<keyword evidence="2" id="KW-0732">Signal</keyword>
<sequence>MKSSIKFMTAVAAVFAGTTGAALANFSVVPEPGSLALVGIAVAGLVLVARKGKK</sequence>
<feature type="domain" description="Ice-binding protein C-terminal" evidence="3">
    <location>
        <begin position="29"/>
        <end position="51"/>
    </location>
</feature>
<evidence type="ECO:0000256" key="2">
    <source>
        <dbReference type="SAM" id="SignalP"/>
    </source>
</evidence>
<dbReference type="AlphaFoldDB" id="A0A480AXW5"/>
<keyword evidence="1" id="KW-0812">Transmembrane</keyword>
<feature type="chain" id="PRO_5019713025" description="Ice-binding protein C-terminal domain-containing protein" evidence="2">
    <location>
        <begin position="25"/>
        <end position="54"/>
    </location>
</feature>
<accession>A0A480AXW5</accession>
<evidence type="ECO:0000313" key="5">
    <source>
        <dbReference type="Proteomes" id="UP000301751"/>
    </source>
</evidence>
<feature type="signal peptide" evidence="2">
    <location>
        <begin position="1"/>
        <end position="24"/>
    </location>
</feature>
<evidence type="ECO:0000259" key="3">
    <source>
        <dbReference type="Pfam" id="PF07589"/>
    </source>
</evidence>
<dbReference type="InterPro" id="IPR013424">
    <property type="entry name" value="Ice-binding_C"/>
</dbReference>
<organism evidence="4 5">
    <name type="scientific">Pseudaquabacterium pictum</name>
    <dbReference type="NCBI Taxonomy" id="2315236"/>
    <lineage>
        <taxon>Bacteria</taxon>
        <taxon>Pseudomonadati</taxon>
        <taxon>Pseudomonadota</taxon>
        <taxon>Betaproteobacteria</taxon>
        <taxon>Burkholderiales</taxon>
        <taxon>Sphaerotilaceae</taxon>
        <taxon>Pseudaquabacterium</taxon>
    </lineage>
</organism>
<dbReference type="Proteomes" id="UP000301751">
    <property type="component" value="Unassembled WGS sequence"/>
</dbReference>
<proteinExistence type="predicted"/>
<feature type="transmembrane region" description="Helical" evidence="1">
    <location>
        <begin position="34"/>
        <end position="50"/>
    </location>
</feature>
<keyword evidence="1" id="KW-0472">Membrane</keyword>
<name>A0A480AXW5_9BURK</name>
<dbReference type="RefSeq" id="WP_137735995.1">
    <property type="nucleotide sequence ID" value="NZ_BJCL01000032.1"/>
</dbReference>
<dbReference type="NCBIfam" id="TIGR02595">
    <property type="entry name" value="PEP_CTERM"/>
    <property type="match status" value="1"/>
</dbReference>
<keyword evidence="1" id="KW-1133">Transmembrane helix</keyword>
<dbReference type="EMBL" id="BJCL01000032">
    <property type="protein sequence ID" value="GCL66294.1"/>
    <property type="molecule type" value="Genomic_DNA"/>
</dbReference>
<protein>
    <recommendedName>
        <fullName evidence="3">Ice-binding protein C-terminal domain-containing protein</fullName>
    </recommendedName>
</protein>
<reference evidence="5" key="1">
    <citation type="submission" date="2019-03" db="EMBL/GenBank/DDBJ databases">
        <title>Aquabacterium pictum sp.nov., the first bacteriochlorophyll a-containing freshwater bacterium in the genus Aquabacterium of the class Betaproteobacteria.</title>
        <authorList>
            <person name="Hirose S."/>
            <person name="Tank M."/>
            <person name="Hara E."/>
            <person name="Tamaki H."/>
            <person name="Takaichi S."/>
            <person name="Haruta S."/>
            <person name="Hanada S."/>
        </authorList>
    </citation>
    <scope>NUCLEOTIDE SEQUENCE [LARGE SCALE GENOMIC DNA]</scope>
    <source>
        <strain evidence="5">W35</strain>
    </source>
</reference>
<gene>
    <name evidence="4" type="ORF">AQPW35_53750</name>
</gene>
<keyword evidence="5" id="KW-1185">Reference proteome</keyword>
<evidence type="ECO:0000313" key="4">
    <source>
        <dbReference type="EMBL" id="GCL66294.1"/>
    </source>
</evidence>
<evidence type="ECO:0000256" key="1">
    <source>
        <dbReference type="SAM" id="Phobius"/>
    </source>
</evidence>
<comment type="caution">
    <text evidence="4">The sequence shown here is derived from an EMBL/GenBank/DDBJ whole genome shotgun (WGS) entry which is preliminary data.</text>
</comment>
<dbReference type="Pfam" id="PF07589">
    <property type="entry name" value="PEP-CTERM"/>
    <property type="match status" value="1"/>
</dbReference>